<dbReference type="EMBL" id="PJAI02000003">
    <property type="protein sequence ID" value="TYK66647.1"/>
    <property type="molecule type" value="Genomic_DNA"/>
</dbReference>
<dbReference type="PANTHER" id="PTHR10395">
    <property type="entry name" value="URICASE AND TRANSTHYRETIN-RELATED"/>
    <property type="match status" value="1"/>
</dbReference>
<comment type="similarity">
    <text evidence="3 9">Belongs to the transthyretin family. 5-hydroxyisourate hydrolase subfamily.</text>
</comment>
<evidence type="ECO:0000256" key="3">
    <source>
        <dbReference type="ARBA" id="ARBA00009850"/>
    </source>
</evidence>
<evidence type="ECO:0000256" key="4">
    <source>
        <dbReference type="ARBA" id="ARBA00011881"/>
    </source>
</evidence>
<evidence type="ECO:0000256" key="2">
    <source>
        <dbReference type="ARBA" id="ARBA00002704"/>
    </source>
</evidence>
<evidence type="ECO:0000256" key="8">
    <source>
        <dbReference type="ARBA" id="ARBA00022801"/>
    </source>
</evidence>
<protein>
    <recommendedName>
        <fullName evidence="6 9">5-hydroxyisourate hydrolase</fullName>
        <shortName evidence="9">HIU hydrolase</shortName>
        <shortName evidence="9">HIUHase</shortName>
        <ecNumber evidence="5 9">3.5.2.17</ecNumber>
    </recommendedName>
</protein>
<dbReference type="Pfam" id="PF00576">
    <property type="entry name" value="Transthyretin"/>
    <property type="match status" value="1"/>
</dbReference>
<keyword evidence="8 9" id="KW-0378">Hydrolase</keyword>
<evidence type="ECO:0000313" key="12">
    <source>
        <dbReference type="Proteomes" id="UP000815846"/>
    </source>
</evidence>
<organism evidence="11 12">
    <name type="scientific">Colwellia echini</name>
    <dbReference type="NCBI Taxonomy" id="1982103"/>
    <lineage>
        <taxon>Bacteria</taxon>
        <taxon>Pseudomonadati</taxon>
        <taxon>Pseudomonadota</taxon>
        <taxon>Gammaproteobacteria</taxon>
        <taxon>Alteromonadales</taxon>
        <taxon>Colwelliaceae</taxon>
        <taxon>Colwellia</taxon>
    </lineage>
</organism>
<dbReference type="Proteomes" id="UP000815846">
    <property type="component" value="Unassembled WGS sequence"/>
</dbReference>
<accession>A0ABY3MZL3</accession>
<dbReference type="EC" id="3.5.2.17" evidence="5 9"/>
<dbReference type="InterPro" id="IPR000895">
    <property type="entry name" value="Transthyretin/HIU_hydrolase"/>
</dbReference>
<dbReference type="SUPFAM" id="SSF49472">
    <property type="entry name" value="Transthyretin (synonym: prealbumin)"/>
    <property type="match status" value="1"/>
</dbReference>
<comment type="caution">
    <text evidence="11">The sequence shown here is derived from an EMBL/GenBank/DDBJ whole genome shotgun (WGS) entry which is preliminary data.</text>
</comment>
<dbReference type="PANTHER" id="PTHR10395:SF7">
    <property type="entry name" value="5-HYDROXYISOURATE HYDROLASE"/>
    <property type="match status" value="1"/>
</dbReference>
<comment type="function">
    <text evidence="2">Catalyzes the hydrolysis of 5-hydroxyisourate (HIU) to 2-oxo-4-hydroxy-4-carboxy-5-ureidoimidazoline (OHCU).</text>
</comment>
<reference evidence="11 12" key="1">
    <citation type="submission" date="2019-08" db="EMBL/GenBank/DDBJ databases">
        <title>Microbe sample from Colwellia echini.</title>
        <authorList>
            <person name="Christiansen L."/>
            <person name="Pathiraja D."/>
            <person name="Schultz-Johansen M."/>
            <person name="Choi I.-G."/>
            <person name="Stougaard P."/>
        </authorList>
    </citation>
    <scope>NUCLEOTIDE SEQUENCE [LARGE SCALE GENOMIC DNA]</scope>
    <source>
        <strain evidence="11 12">A3</strain>
    </source>
</reference>
<comment type="subunit">
    <text evidence="4 9">Homotetramer.</text>
</comment>
<dbReference type="PRINTS" id="PR00189">
    <property type="entry name" value="TRNSTHYRETIN"/>
</dbReference>
<gene>
    <name evidence="11" type="primary">uraH</name>
    <name evidence="11" type="ORF">CWS31_004750</name>
</gene>
<dbReference type="InterPro" id="IPR023416">
    <property type="entry name" value="Transthyretin/HIU_hydrolase_d"/>
</dbReference>
<dbReference type="NCBIfam" id="TIGR02962">
    <property type="entry name" value="hdxy_isourate"/>
    <property type="match status" value="1"/>
</dbReference>
<proteinExistence type="inferred from homology"/>
<dbReference type="GO" id="GO:0033971">
    <property type="term" value="F:hydroxyisourate hydrolase activity"/>
    <property type="evidence" value="ECO:0007669"/>
    <property type="project" value="UniProtKB-EC"/>
</dbReference>
<evidence type="ECO:0000256" key="1">
    <source>
        <dbReference type="ARBA" id="ARBA00001043"/>
    </source>
</evidence>
<sequence>MSKSAITTHILDTATGKPVSNLPVKLFKLIDGNWELISQASTDADGRITDWLSPETAIEFATYKLSFDLDSYFTDQADPAFYPLAEICFRLQDKRHHHIPLLLSPFGYSTYRGS</sequence>
<dbReference type="Gene3D" id="2.60.40.180">
    <property type="entry name" value="Transthyretin/hydroxyisourate hydrolase domain"/>
    <property type="match status" value="1"/>
</dbReference>
<name>A0ABY3MZL3_9GAMM</name>
<evidence type="ECO:0000256" key="6">
    <source>
        <dbReference type="ARBA" id="ARBA00017539"/>
    </source>
</evidence>
<evidence type="ECO:0000256" key="5">
    <source>
        <dbReference type="ARBA" id="ARBA00012609"/>
    </source>
</evidence>
<dbReference type="InterPro" id="IPR014306">
    <property type="entry name" value="Hydroxyisourate_hydrolase"/>
</dbReference>
<dbReference type="CDD" id="cd05822">
    <property type="entry name" value="TLP_HIUase"/>
    <property type="match status" value="1"/>
</dbReference>
<evidence type="ECO:0000256" key="7">
    <source>
        <dbReference type="ARBA" id="ARBA00022631"/>
    </source>
</evidence>
<dbReference type="SMART" id="SM00095">
    <property type="entry name" value="TR_THY"/>
    <property type="match status" value="1"/>
</dbReference>
<keyword evidence="12" id="KW-1185">Reference proteome</keyword>
<feature type="domain" description="Transthyretin/hydroxyisourate hydrolase" evidence="10">
    <location>
        <begin position="1"/>
        <end position="113"/>
    </location>
</feature>
<comment type="catalytic activity">
    <reaction evidence="1 9">
        <text>5-hydroxyisourate + H2O = 5-hydroxy-2-oxo-4-ureido-2,5-dihydro-1H-imidazole-5-carboxylate + H(+)</text>
        <dbReference type="Rhea" id="RHEA:23736"/>
        <dbReference type="ChEBI" id="CHEBI:15377"/>
        <dbReference type="ChEBI" id="CHEBI:15378"/>
        <dbReference type="ChEBI" id="CHEBI:18072"/>
        <dbReference type="ChEBI" id="CHEBI:58639"/>
        <dbReference type="EC" id="3.5.2.17"/>
    </reaction>
</comment>
<evidence type="ECO:0000259" key="10">
    <source>
        <dbReference type="SMART" id="SM00095"/>
    </source>
</evidence>
<evidence type="ECO:0000256" key="9">
    <source>
        <dbReference type="RuleBase" id="RU361270"/>
    </source>
</evidence>
<evidence type="ECO:0000313" key="11">
    <source>
        <dbReference type="EMBL" id="TYK66647.1"/>
    </source>
</evidence>
<dbReference type="RefSeq" id="WP_101344729.1">
    <property type="nucleotide sequence ID" value="NZ_PJAI02000003.1"/>
</dbReference>
<keyword evidence="7 9" id="KW-0659">Purine metabolism</keyword>
<dbReference type="InterPro" id="IPR036817">
    <property type="entry name" value="Transthyretin/HIU_hydrolase_sf"/>
</dbReference>